<dbReference type="Proteomes" id="UP000186456">
    <property type="component" value="Unassembled WGS sequence"/>
</dbReference>
<name>A0A1H0RJZ7_MICTS</name>
<protein>
    <submittedName>
        <fullName evidence="1">Uncharacterized protein</fullName>
    </submittedName>
</protein>
<evidence type="ECO:0000313" key="1">
    <source>
        <dbReference type="EMBL" id="SDP29857.1"/>
    </source>
</evidence>
<gene>
    <name evidence="1" type="ORF">SAMN04487788_2870</name>
</gene>
<dbReference type="AlphaFoldDB" id="A0A1H0RJZ7"/>
<organism evidence="1 2">
    <name type="scientific">Microbacterium testaceum (strain StLB037)</name>
    <dbReference type="NCBI Taxonomy" id="979556"/>
    <lineage>
        <taxon>Bacteria</taxon>
        <taxon>Bacillati</taxon>
        <taxon>Actinomycetota</taxon>
        <taxon>Actinomycetes</taxon>
        <taxon>Micrococcales</taxon>
        <taxon>Microbacteriaceae</taxon>
        <taxon>Microbacterium</taxon>
    </lineage>
</organism>
<evidence type="ECO:0000313" key="2">
    <source>
        <dbReference type="Proteomes" id="UP000186456"/>
    </source>
</evidence>
<sequence length="154" mass="16868">MRNGDIIDEYVAEVCIARLARKDAADLLAPRSDWMDVATLNSTREALKRRRQSIASFVARGLMTDTDADESLVSIAHELQSIGDQIALAVLEDPLAEVAAVEDVRDWWMGASLARRRLVVEALMAVKIHPVGNGKRVTTLSGAAATISVEWITR</sequence>
<reference evidence="1 2" key="1">
    <citation type="submission" date="2016-10" db="EMBL/GenBank/DDBJ databases">
        <authorList>
            <person name="de Groot N.N."/>
        </authorList>
    </citation>
    <scope>NUCLEOTIDE SEQUENCE [LARGE SCALE GENOMIC DNA]</scope>
    <source>
        <strain evidence="1 2">StLB037</strain>
    </source>
</reference>
<dbReference type="EMBL" id="FNJN01000007">
    <property type="protein sequence ID" value="SDP29857.1"/>
    <property type="molecule type" value="Genomic_DNA"/>
</dbReference>
<accession>A0A1H0RJZ7</accession>
<proteinExistence type="predicted"/>